<organism evidence="8">
    <name type="scientific">Hanusia phi</name>
    <dbReference type="NCBI Taxonomy" id="3032"/>
    <lineage>
        <taxon>Eukaryota</taxon>
        <taxon>Cryptophyceae</taxon>
        <taxon>Pyrenomonadales</taxon>
        <taxon>Geminigeraceae</taxon>
        <taxon>Hanusia</taxon>
    </lineage>
</organism>
<dbReference type="GO" id="GO:0033149">
    <property type="term" value="F:FFAT motif binding"/>
    <property type="evidence" value="ECO:0007669"/>
    <property type="project" value="TreeGrafter"/>
</dbReference>
<protein>
    <recommendedName>
        <fullName evidence="7">MSP domain-containing protein</fullName>
    </recommendedName>
</protein>
<dbReference type="InterPro" id="IPR013783">
    <property type="entry name" value="Ig-like_fold"/>
</dbReference>
<dbReference type="PANTHER" id="PTHR10809">
    <property type="entry name" value="VESICLE-ASSOCIATED MEMBRANE PROTEIN-ASSOCIATED PROTEIN"/>
    <property type="match status" value="1"/>
</dbReference>
<keyword evidence="4" id="KW-1133">Transmembrane helix</keyword>
<evidence type="ECO:0000256" key="2">
    <source>
        <dbReference type="ARBA" id="ARBA00008932"/>
    </source>
</evidence>
<dbReference type="InterPro" id="IPR000535">
    <property type="entry name" value="MSP_dom"/>
</dbReference>
<dbReference type="EMBL" id="HBEO01032686">
    <property type="protein sequence ID" value="CAD8505564.1"/>
    <property type="molecule type" value="Transcribed_RNA"/>
</dbReference>
<dbReference type="Pfam" id="PF00635">
    <property type="entry name" value="Motile_Sperm"/>
    <property type="match status" value="1"/>
</dbReference>
<reference evidence="8" key="1">
    <citation type="submission" date="2021-01" db="EMBL/GenBank/DDBJ databases">
        <authorList>
            <person name="Corre E."/>
            <person name="Pelletier E."/>
            <person name="Niang G."/>
            <person name="Scheremetjew M."/>
            <person name="Finn R."/>
            <person name="Kale V."/>
            <person name="Holt S."/>
            <person name="Cochrane G."/>
            <person name="Meng A."/>
            <person name="Brown T."/>
            <person name="Cohen L."/>
        </authorList>
    </citation>
    <scope>NUCLEOTIDE SEQUENCE</scope>
    <source>
        <strain evidence="8">CCMP325</strain>
    </source>
</reference>
<dbReference type="AlphaFoldDB" id="A0A7S0HY90"/>
<dbReference type="GO" id="GO:0061817">
    <property type="term" value="P:endoplasmic reticulum-plasma membrane tethering"/>
    <property type="evidence" value="ECO:0007669"/>
    <property type="project" value="TreeGrafter"/>
</dbReference>
<proteinExistence type="inferred from homology"/>
<dbReference type="SUPFAM" id="SSF49354">
    <property type="entry name" value="PapD-like"/>
    <property type="match status" value="1"/>
</dbReference>
<dbReference type="InterPro" id="IPR008962">
    <property type="entry name" value="PapD-like_sf"/>
</dbReference>
<dbReference type="GO" id="GO:0005886">
    <property type="term" value="C:plasma membrane"/>
    <property type="evidence" value="ECO:0007669"/>
    <property type="project" value="TreeGrafter"/>
</dbReference>
<feature type="compositionally biased region" description="Basic and acidic residues" evidence="6">
    <location>
        <begin position="148"/>
        <end position="173"/>
    </location>
</feature>
<accession>A0A7S0HY90</accession>
<dbReference type="PROSITE" id="PS50202">
    <property type="entry name" value="MSP"/>
    <property type="match status" value="1"/>
</dbReference>
<evidence type="ECO:0000259" key="7">
    <source>
        <dbReference type="PROSITE" id="PS50202"/>
    </source>
</evidence>
<feature type="region of interest" description="Disordered" evidence="6">
    <location>
        <begin position="144"/>
        <end position="173"/>
    </location>
</feature>
<name>A0A7S0HY90_9CRYP</name>
<feature type="domain" description="MSP" evidence="7">
    <location>
        <begin position="9"/>
        <end position="131"/>
    </location>
</feature>
<keyword evidence="5" id="KW-0472">Membrane</keyword>
<dbReference type="PANTHER" id="PTHR10809:SF6">
    <property type="entry name" value="AT11025P-RELATED"/>
    <property type="match status" value="1"/>
</dbReference>
<evidence type="ECO:0000313" key="8">
    <source>
        <dbReference type="EMBL" id="CAD8505564.1"/>
    </source>
</evidence>
<evidence type="ECO:0000256" key="4">
    <source>
        <dbReference type="ARBA" id="ARBA00022989"/>
    </source>
</evidence>
<dbReference type="GO" id="GO:0090158">
    <property type="term" value="P:endoplasmic reticulum membrane organization"/>
    <property type="evidence" value="ECO:0007669"/>
    <property type="project" value="TreeGrafter"/>
</dbReference>
<evidence type="ECO:0000256" key="5">
    <source>
        <dbReference type="ARBA" id="ARBA00023136"/>
    </source>
</evidence>
<dbReference type="GO" id="GO:0005789">
    <property type="term" value="C:endoplasmic reticulum membrane"/>
    <property type="evidence" value="ECO:0007669"/>
    <property type="project" value="InterPro"/>
</dbReference>
<keyword evidence="3" id="KW-0812">Transmembrane</keyword>
<dbReference type="Gene3D" id="2.60.40.10">
    <property type="entry name" value="Immunoglobulins"/>
    <property type="match status" value="1"/>
</dbReference>
<comment type="subcellular location">
    <subcellularLocation>
        <location evidence="1">Membrane</location>
        <topology evidence="1">Single-pass type IV membrane protein</topology>
    </subcellularLocation>
</comment>
<evidence type="ECO:0000256" key="1">
    <source>
        <dbReference type="ARBA" id="ARBA00004211"/>
    </source>
</evidence>
<sequence length="286" mass="32434">MSSEAGGAVTAMAESDEEVSFAWEKGKTPEGRLTIRNETSGRMLFKIKTTSPMRYTVKPHCGLLSEHEQITVTIKLHFRLTASTIKLVSGDKFLLQTSPNAPDGEQVDVKKIFASLPREDVVEKKISCKIKLPKDFQIDSGEEANMEESAHAEDASEKQEGAKRDAQNSRTEDQILLQQEKAKALRENIENVRVRNQSLQREYEEEIARNRSRLRSIEELQKNFEELIKNVEDRTEDISNQTKDSQAQSEHSPNPTLHLLVFVLGLITSLWLLTFAETHFPLSLAR</sequence>
<evidence type="ECO:0000256" key="6">
    <source>
        <dbReference type="SAM" id="MobiDB-lite"/>
    </source>
</evidence>
<dbReference type="InterPro" id="IPR016763">
    <property type="entry name" value="VAP"/>
</dbReference>
<comment type="similarity">
    <text evidence="2">Belongs to the VAMP-associated protein (VAP) (TC 9.B.17) family.</text>
</comment>
<gene>
    <name evidence="8" type="ORF">HPHI1048_LOCUS22130</name>
</gene>
<evidence type="ECO:0000256" key="3">
    <source>
        <dbReference type="ARBA" id="ARBA00022692"/>
    </source>
</evidence>